<proteinExistence type="predicted"/>
<feature type="region of interest" description="Disordered" evidence="1">
    <location>
        <begin position="308"/>
        <end position="345"/>
    </location>
</feature>
<name>A0AAD6JXB9_9ROSI</name>
<evidence type="ECO:0000313" key="2">
    <source>
        <dbReference type="EMBL" id="KAJ6413071.1"/>
    </source>
</evidence>
<feature type="region of interest" description="Disordered" evidence="1">
    <location>
        <begin position="1"/>
        <end position="41"/>
    </location>
</feature>
<dbReference type="EMBL" id="JAPFFJ010000013">
    <property type="protein sequence ID" value="KAJ6413071.1"/>
    <property type="molecule type" value="Genomic_DNA"/>
</dbReference>
<protein>
    <submittedName>
        <fullName evidence="2">Uncharacterized protein</fullName>
    </submittedName>
</protein>
<dbReference type="AlphaFoldDB" id="A0AAD6JXB9"/>
<dbReference type="Proteomes" id="UP001162972">
    <property type="component" value="Chromosome 5"/>
</dbReference>
<gene>
    <name evidence="2" type="ORF">OIU84_005974</name>
</gene>
<sequence length="537" mass="58876">MYLSDSVDGLDGFVGVDDDEVAGNAEKATETHPGSQLPAFSGVYTSSQVRDVFEAEMEHENSSDRDGTSTIFEETESISVGEVMKSPVFSEDESSDNSFWIDLGQSPLGSDSAGQLNKPKLASSPLPPFWFSGKKNNMRLSPKPTSKVYGSPMYDDKGVNLGSHDDHHVLSFDAAVLSVSQELDCVKEVSEEEQFSGTNLSSRNNKKGADCLHANEIEEEPGTSSFSNSAINRSHLNTSTSGLQHNLTNGSTAAICSEVKESAIRRETEGEFRLLGRREGGRYAGSRFLGLEENGHSSRGRRVSFSMEDNHKECPSHTLEPGEISATSLDDEDYSTDGEYGDGQDFHRREPEIICRHLDHVNMLGLNKTTIRLRFLINWLVTSLLQLRLPSSDGDGRVNLVHIYGPKIKYERGAAVAFNVRDRNQGLINPEVVQKLAEREGVSLGIGFLSHIRILNGPRPKYGAVNLEDTTLCRPMENGNHNGKGGGFIRVEVVTASLGFLTNFEDVYKLWAFVSKFLNPAFLNDGGLPTVEEGTEA</sequence>
<feature type="compositionally biased region" description="Low complexity" evidence="1">
    <location>
        <begin position="1"/>
        <end position="15"/>
    </location>
</feature>
<dbReference type="PANTHER" id="PTHR14237">
    <property type="entry name" value="MOLYBDOPTERIN COFACTOR SULFURASE MOSC"/>
    <property type="match status" value="1"/>
</dbReference>
<comment type="caution">
    <text evidence="2">The sequence shown here is derived from an EMBL/GenBank/DDBJ whole genome shotgun (WGS) entry which is preliminary data.</text>
</comment>
<dbReference type="PANTHER" id="PTHR14237:SF14">
    <property type="entry name" value="PYRIDOXAL PHOSPHATE (PLP)-DEPENDENT TRANSFERASES SUPERFAMILY PROTEIN"/>
    <property type="match status" value="1"/>
</dbReference>
<accession>A0AAD6JXB9</accession>
<evidence type="ECO:0000256" key="1">
    <source>
        <dbReference type="SAM" id="MobiDB-lite"/>
    </source>
</evidence>
<feature type="compositionally biased region" description="Acidic residues" evidence="1">
    <location>
        <begin position="329"/>
        <end position="342"/>
    </location>
</feature>
<evidence type="ECO:0000313" key="3">
    <source>
        <dbReference type="Proteomes" id="UP001162972"/>
    </source>
</evidence>
<keyword evidence="3" id="KW-1185">Reference proteome</keyword>
<organism evidence="2 3">
    <name type="scientific">Salix udensis</name>
    <dbReference type="NCBI Taxonomy" id="889485"/>
    <lineage>
        <taxon>Eukaryota</taxon>
        <taxon>Viridiplantae</taxon>
        <taxon>Streptophyta</taxon>
        <taxon>Embryophyta</taxon>
        <taxon>Tracheophyta</taxon>
        <taxon>Spermatophyta</taxon>
        <taxon>Magnoliopsida</taxon>
        <taxon>eudicotyledons</taxon>
        <taxon>Gunneridae</taxon>
        <taxon>Pentapetalae</taxon>
        <taxon>rosids</taxon>
        <taxon>fabids</taxon>
        <taxon>Malpighiales</taxon>
        <taxon>Salicaceae</taxon>
        <taxon>Saliceae</taxon>
        <taxon>Salix</taxon>
    </lineage>
</organism>
<reference evidence="2 3" key="1">
    <citation type="journal article" date="2023" name="Int. J. Mol. Sci.">
        <title>De Novo Assembly and Annotation of 11 Diverse Shrub Willow (Salix) Genomes Reveals Novel Gene Organization in Sex-Linked Regions.</title>
        <authorList>
            <person name="Hyden B."/>
            <person name="Feng K."/>
            <person name="Yates T.B."/>
            <person name="Jawdy S."/>
            <person name="Cereghino C."/>
            <person name="Smart L.B."/>
            <person name="Muchero W."/>
        </authorList>
    </citation>
    <scope>NUCLEOTIDE SEQUENCE [LARGE SCALE GENOMIC DNA]</scope>
    <source>
        <tissue evidence="2">Shoot tip</tissue>
    </source>
</reference>